<evidence type="ECO:0000256" key="4">
    <source>
        <dbReference type="ARBA" id="ARBA00023157"/>
    </source>
</evidence>
<dbReference type="Pfam" id="PF01607">
    <property type="entry name" value="CBM_14"/>
    <property type="match status" value="2"/>
</dbReference>
<evidence type="ECO:0000259" key="8">
    <source>
        <dbReference type="PROSITE" id="PS50940"/>
    </source>
</evidence>
<keyword evidence="5" id="KW-0325">Glycoprotein</keyword>
<feature type="domain" description="Chitin-binding type-2" evidence="8">
    <location>
        <begin position="337"/>
        <end position="384"/>
    </location>
</feature>
<protein>
    <submittedName>
        <fullName evidence="9">Mucin-like protein 1</fullName>
    </submittedName>
</protein>
<feature type="compositionally biased region" description="Low complexity" evidence="6">
    <location>
        <begin position="208"/>
        <end position="331"/>
    </location>
</feature>
<dbReference type="Gene3D" id="2.170.140.10">
    <property type="entry name" value="Chitin binding domain"/>
    <property type="match status" value="2"/>
</dbReference>
<evidence type="ECO:0000256" key="2">
    <source>
        <dbReference type="ARBA" id="ARBA00022729"/>
    </source>
</evidence>
<dbReference type="GO" id="GO:0005576">
    <property type="term" value="C:extracellular region"/>
    <property type="evidence" value="ECO:0007669"/>
    <property type="project" value="InterPro"/>
</dbReference>
<feature type="domain" description="Chitin-binding type-2" evidence="8">
    <location>
        <begin position="401"/>
        <end position="448"/>
    </location>
</feature>
<keyword evidence="2 7" id="KW-0732">Signal</keyword>
<feature type="region of interest" description="Disordered" evidence="6">
    <location>
        <begin position="208"/>
        <end position="345"/>
    </location>
</feature>
<dbReference type="InterPro" id="IPR051940">
    <property type="entry name" value="Chitin_bind-dev_reg"/>
</dbReference>
<evidence type="ECO:0000256" key="1">
    <source>
        <dbReference type="ARBA" id="ARBA00022669"/>
    </source>
</evidence>
<dbReference type="CAZy" id="CBM14">
    <property type="family name" value="Carbohydrate-Binding Module Family 14"/>
</dbReference>
<dbReference type="PANTHER" id="PTHR23301">
    <property type="entry name" value="CHITIN BINDING PERITROPHIN-A"/>
    <property type="match status" value="1"/>
</dbReference>
<evidence type="ECO:0000256" key="3">
    <source>
        <dbReference type="ARBA" id="ARBA00022737"/>
    </source>
</evidence>
<dbReference type="PROSITE" id="PS50940">
    <property type="entry name" value="CHIT_BIND_II"/>
    <property type="match status" value="3"/>
</dbReference>
<evidence type="ECO:0000313" key="9">
    <source>
        <dbReference type="EMBL" id="AAM21357.1"/>
    </source>
</evidence>
<dbReference type="EMBL" id="AF373882">
    <property type="protein sequence ID" value="AAM21357.1"/>
    <property type="molecule type" value="mRNA"/>
</dbReference>
<keyword evidence="3" id="KW-0677">Repeat</keyword>
<accession>Q8N0M6</accession>
<feature type="chain" id="PRO_5004311692" evidence="7">
    <location>
        <begin position="18"/>
        <end position="453"/>
    </location>
</feature>
<dbReference type="AlphaFoldDB" id="Q8N0M6"/>
<evidence type="ECO:0000256" key="7">
    <source>
        <dbReference type="SAM" id="SignalP"/>
    </source>
</evidence>
<keyword evidence="4" id="KW-1015">Disulfide bond</keyword>
<dbReference type="PANTHER" id="PTHR23301:SF0">
    <property type="entry name" value="CHITIN-BINDING TYPE-2 DOMAIN-CONTAINING PROTEIN-RELATED"/>
    <property type="match status" value="1"/>
</dbReference>
<organism evidence="9">
    <name type="scientific">Ctenocephalides felis</name>
    <name type="common">Cat flea</name>
    <dbReference type="NCBI Taxonomy" id="7515"/>
    <lineage>
        <taxon>Eukaryota</taxon>
        <taxon>Metazoa</taxon>
        <taxon>Ecdysozoa</taxon>
        <taxon>Arthropoda</taxon>
        <taxon>Hexapoda</taxon>
        <taxon>Insecta</taxon>
        <taxon>Pterygota</taxon>
        <taxon>Neoptera</taxon>
        <taxon>Endopterygota</taxon>
        <taxon>Siphonaptera</taxon>
        <taxon>Pulicidae</taxon>
        <taxon>Archaeopsyllinae</taxon>
        <taxon>Ctenocephalides</taxon>
    </lineage>
</organism>
<evidence type="ECO:0000256" key="5">
    <source>
        <dbReference type="ARBA" id="ARBA00023180"/>
    </source>
</evidence>
<name>Q8N0M6_CTEFE</name>
<evidence type="ECO:0000256" key="6">
    <source>
        <dbReference type="SAM" id="MobiDB-lite"/>
    </source>
</evidence>
<dbReference type="InterPro" id="IPR036508">
    <property type="entry name" value="Chitin-bd_dom_sf"/>
</dbReference>
<dbReference type="SUPFAM" id="SSF57625">
    <property type="entry name" value="Invertebrate chitin-binding proteins"/>
    <property type="match status" value="3"/>
</dbReference>
<dbReference type="InterPro" id="IPR002557">
    <property type="entry name" value="Chitin-bd_dom"/>
</dbReference>
<proteinExistence type="evidence at transcript level"/>
<keyword evidence="1" id="KW-0147">Chitin-binding</keyword>
<dbReference type="SMART" id="SM00494">
    <property type="entry name" value="ChtBD2"/>
    <property type="match status" value="4"/>
</dbReference>
<feature type="domain" description="Chitin-binding type-2" evidence="8">
    <location>
        <begin position="88"/>
        <end position="145"/>
    </location>
</feature>
<sequence>MIKSVIIVANFWLFVALQSIDNRQTNNCSEIGVDGFFCLNCSVTAFCGRGPTGEFNTVSTSPCSSGEVCSTWAGRCSADPSPCFSEGSITCTGPGVFPDPYDCQRYHECKTANESSKPVECGGYKAYNVIENNCSLNMNHQSCKRLQFHCDTIGDENAWPSNRNIYYRCTEKTLWFNSNKILYPLLYRCDESEIYDAVQRVCVRDETTTTPATTPTESSTSSETTTTSATTSTESSTSSETTTTSATTPTESSTSSETTTTSATTPTESSTSSETTTTSATTPTESSTSSETTTTSATTPTESSTSGETTTTSATTPTEPSTKPTSTETPATKPPQEIPCKQQGPLMQDPHDCHAYYTCLEIGSLPKHFNCNKGAYFNTVKLKCVKGNCENSTEIPLPELPDICDEVGPLVQDPNDCRKYYSCVTIGKEPEHFTCNKGAYFDRERLRCVRGSC</sequence>
<dbReference type="OrthoDB" id="6020543at2759"/>
<feature type="signal peptide" evidence="7">
    <location>
        <begin position="1"/>
        <end position="17"/>
    </location>
</feature>
<dbReference type="GO" id="GO:0008061">
    <property type="term" value="F:chitin binding"/>
    <property type="evidence" value="ECO:0007669"/>
    <property type="project" value="UniProtKB-KW"/>
</dbReference>
<reference evidence="9" key="1">
    <citation type="journal article" date="2003" name="Insect Biochem. Mol. Biol.">
        <title>Cloning and characterization of five cDNAs encoding peritrophin-A domains from the cat flea, Ctenocephalides felis.</title>
        <authorList>
            <person name="Gaines P.J."/>
            <person name="Walmsley S.J."/>
            <person name="Wisnewski N."/>
        </authorList>
    </citation>
    <scope>NUCLEOTIDE SEQUENCE</scope>
</reference>